<feature type="compositionally biased region" description="Low complexity" evidence="1">
    <location>
        <begin position="664"/>
        <end position="681"/>
    </location>
</feature>
<dbReference type="InterPro" id="IPR057199">
    <property type="entry name" value="DUF7877"/>
</dbReference>
<proteinExistence type="predicted"/>
<feature type="region of interest" description="Disordered" evidence="1">
    <location>
        <begin position="188"/>
        <end position="212"/>
    </location>
</feature>
<dbReference type="Proteomes" id="UP000813461">
    <property type="component" value="Unassembled WGS sequence"/>
</dbReference>
<evidence type="ECO:0000256" key="1">
    <source>
        <dbReference type="SAM" id="MobiDB-lite"/>
    </source>
</evidence>
<dbReference type="Pfam" id="PF25289">
    <property type="entry name" value="DUF7877"/>
    <property type="match status" value="1"/>
</dbReference>
<comment type="caution">
    <text evidence="4">The sequence shown here is derived from an EMBL/GenBank/DDBJ whole genome shotgun (WGS) entry which is preliminary data.</text>
</comment>
<name>A0A8K0RFD1_9PLEO</name>
<evidence type="ECO:0000313" key="5">
    <source>
        <dbReference type="Proteomes" id="UP000813461"/>
    </source>
</evidence>
<dbReference type="InterPro" id="IPR056687">
    <property type="entry name" value="DUF7785"/>
</dbReference>
<sequence length="898" mass="95672">MAANGTLTPPSQPPAPTSPSIAKRKHVATNSIASNGASLPAQGQPTGRSTYSLQMALEDILAVLKSYDTQPSILAHPITSAITRKSSGEADSKRAKLTPPVGPATITSLVQDGSYDSLQALEKDIESATTEILASSGGGDLSAGPSSAEETALQAKVLAFQKITKSLVEREEARKVVPLVADVSEPDAEVQISKEDGTPVPVKEEEKEPQIPQSRTVLTLFGAAERTHKQLFSSLQQSKKVSSADATPTFDSSVQVTLPLREASLPNIMSTTEVYPIPDQTESKRTKTSTIGEVFRAPAHLPPISPPNAARPTTGKSHTITFAPPEAPKHSRKGSQSHAHQSLAAGFWLGYGGVDMPKDQSSPTAKQKSRQRALSMGEAQQPPSEAILVAVQQAKEDALFRSAYSSFAPTRDDASAIIPEETKNRVWWQKVGEKRFNEMFPIDPALLDGDAAVVPETGRAADDDEGFKDAVENFEPIEGGILPEPQEKSEEEKGTDEILEDISELLETLASHQRIRNLSLTTNPRTPVVQNTSLASLAGSPSMPSTEEFDVYQMLKSQLTLLVSQLPPYAVAKLNGDQLDELNISRTILFDTKEYKGVLEEDTLSRLAKAAPPVPAPTPATLGRSNSGTHAHYPAGGTQYSRPSNSVQQSGARPVPAAPSLYPQQQSLHRSSSMLSQRSPSGPTHNYQAGGVSYAPSSRSYSATQNYSQQTPRPSFGQSSSSQFYPQRSTQPSAFSGAAASQYHGSTPQTQPQNRYAQPTPNGYFSRSQNAAPMYSTSQTPQARTASPLKANPAPIQSSFGTRPSYGTPVSGGQMRSTYYGPGQYGTPQTSSISTGVNGLPANPQQMMMDRQQAQIAAQNQARLAAQSSFSSSRQGSGTPQPPNGSYGGQTNGASMST</sequence>
<dbReference type="EMBL" id="JAGMVJ010000001">
    <property type="protein sequence ID" value="KAH7095054.1"/>
    <property type="molecule type" value="Genomic_DNA"/>
</dbReference>
<keyword evidence="5" id="KW-1185">Reference proteome</keyword>
<dbReference type="Pfam" id="PF25009">
    <property type="entry name" value="DUF7785"/>
    <property type="match status" value="1"/>
</dbReference>
<feature type="compositionally biased region" description="Polar residues" evidence="1">
    <location>
        <begin position="28"/>
        <end position="49"/>
    </location>
</feature>
<protein>
    <submittedName>
        <fullName evidence="4">Uncharacterized protein</fullName>
    </submittedName>
</protein>
<feature type="compositionally biased region" description="Polar residues" evidence="1">
    <location>
        <begin position="638"/>
        <end position="651"/>
    </location>
</feature>
<evidence type="ECO:0000259" key="3">
    <source>
        <dbReference type="Pfam" id="PF25289"/>
    </source>
</evidence>
<dbReference type="OrthoDB" id="5354458at2759"/>
<feature type="region of interest" description="Disordered" evidence="1">
    <location>
        <begin position="609"/>
        <end position="812"/>
    </location>
</feature>
<feature type="region of interest" description="Disordered" evidence="1">
    <location>
        <begin position="83"/>
        <end position="102"/>
    </location>
</feature>
<feature type="region of interest" description="Disordered" evidence="1">
    <location>
        <begin position="851"/>
        <end position="898"/>
    </location>
</feature>
<feature type="compositionally biased region" description="Basic and acidic residues" evidence="1">
    <location>
        <begin position="192"/>
        <end position="209"/>
    </location>
</feature>
<accession>A0A8K0RFD1</accession>
<feature type="domain" description="DUF7877" evidence="3">
    <location>
        <begin position="53"/>
        <end position="166"/>
    </location>
</feature>
<feature type="domain" description="DUF7785" evidence="2">
    <location>
        <begin position="493"/>
        <end position="589"/>
    </location>
</feature>
<evidence type="ECO:0000313" key="4">
    <source>
        <dbReference type="EMBL" id="KAH7095054.1"/>
    </source>
</evidence>
<evidence type="ECO:0000259" key="2">
    <source>
        <dbReference type="Pfam" id="PF25009"/>
    </source>
</evidence>
<gene>
    <name evidence="4" type="ORF">FB567DRAFT_566027</name>
</gene>
<feature type="region of interest" description="Disordered" evidence="1">
    <location>
        <begin position="1"/>
        <end position="49"/>
    </location>
</feature>
<feature type="region of interest" description="Disordered" evidence="1">
    <location>
        <begin position="354"/>
        <end position="382"/>
    </location>
</feature>
<dbReference type="AlphaFoldDB" id="A0A8K0RFD1"/>
<feature type="compositionally biased region" description="Polar residues" evidence="1">
    <location>
        <begin position="743"/>
        <end position="785"/>
    </location>
</feature>
<reference evidence="4" key="1">
    <citation type="journal article" date="2021" name="Nat. Commun.">
        <title>Genetic determinants of endophytism in the Arabidopsis root mycobiome.</title>
        <authorList>
            <person name="Mesny F."/>
            <person name="Miyauchi S."/>
            <person name="Thiergart T."/>
            <person name="Pickel B."/>
            <person name="Atanasova L."/>
            <person name="Karlsson M."/>
            <person name="Huettel B."/>
            <person name="Barry K.W."/>
            <person name="Haridas S."/>
            <person name="Chen C."/>
            <person name="Bauer D."/>
            <person name="Andreopoulos W."/>
            <person name="Pangilinan J."/>
            <person name="LaButti K."/>
            <person name="Riley R."/>
            <person name="Lipzen A."/>
            <person name="Clum A."/>
            <person name="Drula E."/>
            <person name="Henrissat B."/>
            <person name="Kohler A."/>
            <person name="Grigoriev I.V."/>
            <person name="Martin F.M."/>
            <person name="Hacquard S."/>
        </authorList>
    </citation>
    <scope>NUCLEOTIDE SEQUENCE</scope>
    <source>
        <strain evidence="4">MPI-SDFR-AT-0120</strain>
    </source>
</reference>
<feature type="compositionally biased region" description="Polar residues" evidence="1">
    <location>
        <begin position="695"/>
        <end position="734"/>
    </location>
</feature>
<feature type="compositionally biased region" description="Low complexity" evidence="1">
    <location>
        <begin position="852"/>
        <end position="878"/>
    </location>
</feature>
<organism evidence="4 5">
    <name type="scientific">Paraphoma chrysanthemicola</name>
    <dbReference type="NCBI Taxonomy" id="798071"/>
    <lineage>
        <taxon>Eukaryota</taxon>
        <taxon>Fungi</taxon>
        <taxon>Dikarya</taxon>
        <taxon>Ascomycota</taxon>
        <taxon>Pezizomycotina</taxon>
        <taxon>Dothideomycetes</taxon>
        <taxon>Pleosporomycetidae</taxon>
        <taxon>Pleosporales</taxon>
        <taxon>Pleosporineae</taxon>
        <taxon>Phaeosphaeriaceae</taxon>
        <taxon>Paraphoma</taxon>
    </lineage>
</organism>